<gene>
    <name evidence="2" type="ORF">BCR42DRAFT_410422</name>
</gene>
<dbReference type="Proteomes" id="UP000193560">
    <property type="component" value="Unassembled WGS sequence"/>
</dbReference>
<comment type="caution">
    <text evidence="2">The sequence shown here is derived from an EMBL/GenBank/DDBJ whole genome shotgun (WGS) entry which is preliminary data.</text>
</comment>
<evidence type="ECO:0000313" key="2">
    <source>
        <dbReference type="EMBL" id="ORZ19744.1"/>
    </source>
</evidence>
<keyword evidence="1" id="KW-0472">Membrane</keyword>
<evidence type="ECO:0000256" key="1">
    <source>
        <dbReference type="SAM" id="Phobius"/>
    </source>
</evidence>
<sequence>MHPPWFLFLFKEFLLQFLIFLSAYISFFSFTYTCAVQHCTLYNLGILIDKIK</sequence>
<organism evidence="2 3">
    <name type="scientific">Absidia repens</name>
    <dbReference type="NCBI Taxonomy" id="90262"/>
    <lineage>
        <taxon>Eukaryota</taxon>
        <taxon>Fungi</taxon>
        <taxon>Fungi incertae sedis</taxon>
        <taxon>Mucoromycota</taxon>
        <taxon>Mucoromycotina</taxon>
        <taxon>Mucoromycetes</taxon>
        <taxon>Mucorales</taxon>
        <taxon>Cunninghamellaceae</taxon>
        <taxon>Absidia</taxon>
    </lineage>
</organism>
<dbReference type="EMBL" id="MCGE01000007">
    <property type="protein sequence ID" value="ORZ19744.1"/>
    <property type="molecule type" value="Genomic_DNA"/>
</dbReference>
<keyword evidence="3" id="KW-1185">Reference proteome</keyword>
<keyword evidence="1" id="KW-0812">Transmembrane</keyword>
<feature type="transmembrane region" description="Helical" evidence="1">
    <location>
        <begin position="13"/>
        <end position="35"/>
    </location>
</feature>
<dbReference type="AlphaFoldDB" id="A0A1X2INZ7"/>
<proteinExistence type="predicted"/>
<name>A0A1X2INZ7_9FUNG</name>
<reference evidence="2 3" key="1">
    <citation type="submission" date="2016-07" db="EMBL/GenBank/DDBJ databases">
        <title>Pervasive Adenine N6-methylation of Active Genes in Fungi.</title>
        <authorList>
            <consortium name="DOE Joint Genome Institute"/>
            <person name="Mondo S.J."/>
            <person name="Dannebaum R.O."/>
            <person name="Kuo R.C."/>
            <person name="Labutti K."/>
            <person name="Haridas S."/>
            <person name="Kuo A."/>
            <person name="Salamov A."/>
            <person name="Ahrendt S.R."/>
            <person name="Lipzen A."/>
            <person name="Sullivan W."/>
            <person name="Andreopoulos W.B."/>
            <person name="Clum A."/>
            <person name="Lindquist E."/>
            <person name="Daum C."/>
            <person name="Ramamoorthy G.K."/>
            <person name="Gryganskyi A."/>
            <person name="Culley D."/>
            <person name="Magnuson J.K."/>
            <person name="James T.Y."/>
            <person name="O'Malley M.A."/>
            <person name="Stajich J.E."/>
            <person name="Spatafora J.W."/>
            <person name="Visel A."/>
            <person name="Grigoriev I.V."/>
        </authorList>
    </citation>
    <scope>NUCLEOTIDE SEQUENCE [LARGE SCALE GENOMIC DNA]</scope>
    <source>
        <strain evidence="2 3">NRRL 1336</strain>
    </source>
</reference>
<protein>
    <submittedName>
        <fullName evidence="2">Uncharacterized protein</fullName>
    </submittedName>
</protein>
<accession>A0A1X2INZ7</accession>
<feature type="non-terminal residue" evidence="2">
    <location>
        <position position="1"/>
    </location>
</feature>
<evidence type="ECO:0000313" key="3">
    <source>
        <dbReference type="Proteomes" id="UP000193560"/>
    </source>
</evidence>
<keyword evidence="1" id="KW-1133">Transmembrane helix</keyword>